<protein>
    <submittedName>
        <fullName evidence="1">Uncharacterized protein</fullName>
    </submittedName>
</protein>
<accession>A0AAV4ZGG4</accession>
<sequence>MATADTVAQAIRDLDVLDIFSGRVSLRRDDRRNGGEETIEIRCALDGLAMPRAICARSRTSLRTST</sequence>
<dbReference type="AlphaFoldDB" id="A0AAV4ZGG4"/>
<evidence type="ECO:0000313" key="1">
    <source>
        <dbReference type="EMBL" id="GJD87298.1"/>
    </source>
</evidence>
<organism evidence="1 2">
    <name type="scientific">Methylobacterium hispanicum</name>
    <dbReference type="NCBI Taxonomy" id="270350"/>
    <lineage>
        <taxon>Bacteria</taxon>
        <taxon>Pseudomonadati</taxon>
        <taxon>Pseudomonadota</taxon>
        <taxon>Alphaproteobacteria</taxon>
        <taxon>Hyphomicrobiales</taxon>
        <taxon>Methylobacteriaceae</taxon>
        <taxon>Methylobacterium</taxon>
    </lineage>
</organism>
<gene>
    <name evidence="1" type="ORF">BHAOGJBA_0798</name>
</gene>
<keyword evidence="2" id="KW-1185">Reference proteome</keyword>
<reference evidence="1" key="1">
    <citation type="journal article" date="2016" name="Front. Microbiol.">
        <title>Genome Sequence of the Piezophilic, Mesophilic Sulfate-Reducing Bacterium Desulfovibrio indicus J2T.</title>
        <authorList>
            <person name="Cao J."/>
            <person name="Maignien L."/>
            <person name="Shao Z."/>
            <person name="Alain K."/>
            <person name="Jebbar M."/>
        </authorList>
    </citation>
    <scope>NUCLEOTIDE SEQUENCE</scope>
    <source>
        <strain evidence="1">DSM 16372</strain>
    </source>
</reference>
<dbReference type="EMBL" id="BPQO01000002">
    <property type="protein sequence ID" value="GJD87298.1"/>
    <property type="molecule type" value="Genomic_DNA"/>
</dbReference>
<reference evidence="1" key="2">
    <citation type="submission" date="2021-08" db="EMBL/GenBank/DDBJ databases">
        <authorList>
            <person name="Tani A."/>
            <person name="Ola A."/>
            <person name="Ogura Y."/>
            <person name="Katsura K."/>
            <person name="Hayashi T."/>
        </authorList>
    </citation>
    <scope>NUCLEOTIDE SEQUENCE</scope>
    <source>
        <strain evidence="1">DSM 16372</strain>
    </source>
</reference>
<dbReference type="RefSeq" id="WP_238229550.1">
    <property type="nucleotide sequence ID" value="NZ_BPQO01000002.1"/>
</dbReference>
<evidence type="ECO:0000313" key="2">
    <source>
        <dbReference type="Proteomes" id="UP001055247"/>
    </source>
</evidence>
<name>A0AAV4ZGG4_9HYPH</name>
<proteinExistence type="predicted"/>
<dbReference type="Proteomes" id="UP001055247">
    <property type="component" value="Unassembled WGS sequence"/>
</dbReference>
<comment type="caution">
    <text evidence="1">The sequence shown here is derived from an EMBL/GenBank/DDBJ whole genome shotgun (WGS) entry which is preliminary data.</text>
</comment>